<name>A0ABR4YI04_9BACT</name>
<keyword evidence="2" id="KW-1185">Reference proteome</keyword>
<sequence length="175" mass="19979">MNIRVVPYNPEWPAAYEHEAATIARILGNELVAIYHIGSTSVPGLAAKPVIDIMPTVRSIEAIDRFDASFEVLGYECMGEFGIPGRRYYRKGGDERTHQVHIFGRNNVRDIERHLAVRDYLRAHPATAHRYGELKKSLARRFPDDIEGYCDGKEVFMQELERAALTWYRCGKGIL</sequence>
<dbReference type="PANTHER" id="PTHR34822:SF1">
    <property type="entry name" value="GRPB FAMILY PROTEIN"/>
    <property type="match status" value="1"/>
</dbReference>
<dbReference type="Proteomes" id="UP000030889">
    <property type="component" value="Unassembled WGS sequence"/>
</dbReference>
<evidence type="ECO:0000313" key="2">
    <source>
        <dbReference type="Proteomes" id="UP000030889"/>
    </source>
</evidence>
<dbReference type="Gene3D" id="3.30.460.10">
    <property type="entry name" value="Beta Polymerase, domain 2"/>
    <property type="match status" value="1"/>
</dbReference>
<organism evidence="1 2">
    <name type="scientific">Alistipes inops</name>
    <dbReference type="NCBI Taxonomy" id="1501391"/>
    <lineage>
        <taxon>Bacteria</taxon>
        <taxon>Pseudomonadati</taxon>
        <taxon>Bacteroidota</taxon>
        <taxon>Bacteroidia</taxon>
        <taxon>Bacteroidales</taxon>
        <taxon>Rikenellaceae</taxon>
        <taxon>Alistipes</taxon>
    </lineage>
</organism>
<dbReference type="PANTHER" id="PTHR34822">
    <property type="entry name" value="GRPB DOMAIN PROTEIN (AFU_ORTHOLOGUE AFUA_1G01530)"/>
    <property type="match status" value="1"/>
</dbReference>
<comment type="caution">
    <text evidence="1">The sequence shown here is derived from an EMBL/GenBank/DDBJ whole genome shotgun (WGS) entry which is preliminary data.</text>
</comment>
<accession>A0ABR4YI04</accession>
<dbReference type="SUPFAM" id="SSF81301">
    <property type="entry name" value="Nucleotidyltransferase"/>
    <property type="match status" value="1"/>
</dbReference>
<gene>
    <name evidence="1" type="ORF">LG35_07800</name>
</gene>
<dbReference type="InterPro" id="IPR007344">
    <property type="entry name" value="GrpB/CoaE"/>
</dbReference>
<dbReference type="RefSeq" id="WP_035473712.1">
    <property type="nucleotide sequence ID" value="NZ_JRGF01000008.1"/>
</dbReference>
<evidence type="ECO:0000313" key="1">
    <source>
        <dbReference type="EMBL" id="KHE41895.1"/>
    </source>
</evidence>
<evidence type="ECO:0008006" key="3">
    <source>
        <dbReference type="Google" id="ProtNLM"/>
    </source>
</evidence>
<dbReference type="Pfam" id="PF04229">
    <property type="entry name" value="GrpB"/>
    <property type="match status" value="1"/>
</dbReference>
<dbReference type="EMBL" id="JRGF01000008">
    <property type="protein sequence ID" value="KHE41895.1"/>
    <property type="molecule type" value="Genomic_DNA"/>
</dbReference>
<dbReference type="InterPro" id="IPR043519">
    <property type="entry name" value="NT_sf"/>
</dbReference>
<proteinExistence type="predicted"/>
<reference evidence="1 2" key="1">
    <citation type="submission" date="2014-09" db="EMBL/GenBank/DDBJ databases">
        <title>Alistipes sp. 627, sp. nov., a novel member of the family Rikenellaceae isolated from human faeces.</title>
        <authorList>
            <person name="Shkoporov A.N."/>
            <person name="Chaplin A.V."/>
            <person name="Motuzova O.V."/>
            <person name="Kafarskaia L.I."/>
            <person name="Khokhlova E.V."/>
            <person name="Efimov B.A."/>
        </authorList>
    </citation>
    <scope>NUCLEOTIDE SEQUENCE [LARGE SCALE GENOMIC DNA]</scope>
    <source>
        <strain evidence="1 2">627</strain>
    </source>
</reference>
<protein>
    <recommendedName>
        <fullName evidence="3">GrpB family protein</fullName>
    </recommendedName>
</protein>